<evidence type="ECO:0000259" key="7">
    <source>
        <dbReference type="Pfam" id="PF00150"/>
    </source>
</evidence>
<sequence length="640" mass="71986">MVLSLVLLTLAALGAPLDASSLVASSSLPLSTQGPDITDRHGKKVRLACVNWYGAHMEQMVNNGLDVQPMTSIAESIVRLGFNCVRVPFSLYLVLGNLTSVPEANVALAANPLLINQSPLEVFDETVNALTRAGLLVVLNNHASRAMWCCDPFDGEGLWYTDSYPEEEWLRGLGLMAARYVLNVKVVGFDLRNELRSSNLGFPHWGGSASSPPNWAEAAVKGGHRVAENNPNMLIIISAMHFPMLLCDVEQYPQHIVDDVLRGRTVYTPHEYSWWSLHLVVAETLQLYFTRLGLSFFAATLGVVARRQRLLREKRLLRVLCWLDKPGRNASLGRWVSVAVLSTWALALGVQLGRFYANSCKAHGLVAAIFYLWSARVLALLSWFAWLRLLLAWFCRAGEINTGAFQCDLPAPSYMEMETPQSSDVDNLVQRYGNLDAEPGSSSPTHVWIASKLAEGRQQMRWLCTRPRWAVLAVVTLLPFVMLEEARRTCGLYESFEKDLDFRWGFLLQRDNVNAAPIWLGEFGTAENSLWWQYLMRYLHEHEVSWAYWPLNGYKYRGEDETYGLLEMDFATVRDAWKLEDLQKLMERPTTVAVAVVFVVVVVVLVVVVVVVLVVVVVFVAVTNKMNRNKNNNYASPDED</sequence>
<keyword evidence="5" id="KW-1133">Transmembrane helix</keyword>
<dbReference type="PANTHER" id="PTHR31263">
    <property type="entry name" value="CELLULASE FAMILY PROTEIN (AFU_ORTHOLOGUE AFUA_5G14560)"/>
    <property type="match status" value="1"/>
</dbReference>
<evidence type="ECO:0000256" key="2">
    <source>
        <dbReference type="ARBA" id="ARBA00022801"/>
    </source>
</evidence>
<reference evidence="8" key="1">
    <citation type="submission" date="2021-02" db="EMBL/GenBank/DDBJ databases">
        <authorList>
            <person name="Dougan E. K."/>
            <person name="Rhodes N."/>
            <person name="Thang M."/>
            <person name="Chan C."/>
        </authorList>
    </citation>
    <scope>NUCLEOTIDE SEQUENCE</scope>
</reference>
<evidence type="ECO:0000256" key="3">
    <source>
        <dbReference type="ARBA" id="ARBA00023295"/>
    </source>
</evidence>
<evidence type="ECO:0000256" key="4">
    <source>
        <dbReference type="RuleBase" id="RU361153"/>
    </source>
</evidence>
<protein>
    <recommendedName>
        <fullName evidence="7">Glycoside hydrolase family 5 domain-containing protein</fullName>
    </recommendedName>
</protein>
<feature type="transmembrane region" description="Helical" evidence="5">
    <location>
        <begin position="592"/>
        <end position="622"/>
    </location>
</feature>
<feature type="transmembrane region" description="Helical" evidence="5">
    <location>
        <begin position="335"/>
        <end position="356"/>
    </location>
</feature>
<dbReference type="AlphaFoldDB" id="A0A813FDB5"/>
<feature type="chain" id="PRO_5032914812" description="Glycoside hydrolase family 5 domain-containing protein" evidence="6">
    <location>
        <begin position="20"/>
        <end position="640"/>
    </location>
</feature>
<evidence type="ECO:0000256" key="1">
    <source>
        <dbReference type="ARBA" id="ARBA00005641"/>
    </source>
</evidence>
<comment type="similarity">
    <text evidence="1 4">Belongs to the glycosyl hydrolase 5 (cellulase A) family.</text>
</comment>
<feature type="domain" description="Glycoside hydrolase family 5" evidence="7">
    <location>
        <begin position="51"/>
        <end position="276"/>
    </location>
</feature>
<dbReference type="GO" id="GO:0000272">
    <property type="term" value="P:polysaccharide catabolic process"/>
    <property type="evidence" value="ECO:0007669"/>
    <property type="project" value="InterPro"/>
</dbReference>
<gene>
    <name evidence="8" type="ORF">PGLA1383_LOCUS30254</name>
</gene>
<dbReference type="InterPro" id="IPR017853">
    <property type="entry name" value="GH"/>
</dbReference>
<feature type="transmembrane region" description="Helical" evidence="5">
    <location>
        <begin position="362"/>
        <end position="386"/>
    </location>
</feature>
<dbReference type="GO" id="GO:0004553">
    <property type="term" value="F:hydrolase activity, hydrolyzing O-glycosyl compounds"/>
    <property type="evidence" value="ECO:0007669"/>
    <property type="project" value="InterPro"/>
</dbReference>
<name>A0A813FDB5_POLGL</name>
<keyword evidence="9" id="KW-1185">Reference proteome</keyword>
<dbReference type="Pfam" id="PF00150">
    <property type="entry name" value="Cellulase"/>
    <property type="match status" value="1"/>
</dbReference>
<feature type="signal peptide" evidence="6">
    <location>
        <begin position="1"/>
        <end position="19"/>
    </location>
</feature>
<keyword evidence="3 4" id="KW-0326">Glycosidase</keyword>
<keyword evidence="5" id="KW-0812">Transmembrane</keyword>
<dbReference type="Proteomes" id="UP000654075">
    <property type="component" value="Unassembled WGS sequence"/>
</dbReference>
<dbReference type="InterPro" id="IPR001547">
    <property type="entry name" value="Glyco_hydro_5"/>
</dbReference>
<evidence type="ECO:0000256" key="6">
    <source>
        <dbReference type="SAM" id="SignalP"/>
    </source>
</evidence>
<evidence type="ECO:0000313" key="8">
    <source>
        <dbReference type="EMBL" id="CAE8612457.1"/>
    </source>
</evidence>
<evidence type="ECO:0000313" key="9">
    <source>
        <dbReference type="Proteomes" id="UP000654075"/>
    </source>
</evidence>
<keyword evidence="2 4" id="KW-0378">Hydrolase</keyword>
<keyword evidence="6" id="KW-0732">Signal</keyword>
<dbReference type="PANTHER" id="PTHR31263:SF0">
    <property type="entry name" value="CELLULASE FAMILY PROTEIN (AFU_ORTHOLOGUE AFUA_5G14560)"/>
    <property type="match status" value="1"/>
</dbReference>
<keyword evidence="5" id="KW-0472">Membrane</keyword>
<dbReference type="OrthoDB" id="442731at2759"/>
<dbReference type="SUPFAM" id="SSF51445">
    <property type="entry name" value="(Trans)glycosidases"/>
    <property type="match status" value="1"/>
</dbReference>
<evidence type="ECO:0000256" key="5">
    <source>
        <dbReference type="SAM" id="Phobius"/>
    </source>
</evidence>
<comment type="caution">
    <text evidence="8">The sequence shown here is derived from an EMBL/GenBank/DDBJ whole genome shotgun (WGS) entry which is preliminary data.</text>
</comment>
<dbReference type="Gene3D" id="3.20.20.80">
    <property type="entry name" value="Glycosidases"/>
    <property type="match status" value="2"/>
</dbReference>
<accession>A0A813FDB5</accession>
<proteinExistence type="inferred from homology"/>
<dbReference type="EMBL" id="CAJNNV010025121">
    <property type="protein sequence ID" value="CAE8612457.1"/>
    <property type="molecule type" value="Genomic_DNA"/>
</dbReference>
<organism evidence="8 9">
    <name type="scientific">Polarella glacialis</name>
    <name type="common">Dinoflagellate</name>
    <dbReference type="NCBI Taxonomy" id="89957"/>
    <lineage>
        <taxon>Eukaryota</taxon>
        <taxon>Sar</taxon>
        <taxon>Alveolata</taxon>
        <taxon>Dinophyceae</taxon>
        <taxon>Suessiales</taxon>
        <taxon>Suessiaceae</taxon>
        <taxon>Polarella</taxon>
    </lineage>
</organism>
<dbReference type="OMA" id="WHTNDAR"/>